<reference evidence="10 11" key="1">
    <citation type="submission" date="2016-10" db="EMBL/GenBank/DDBJ databases">
        <authorList>
            <person name="de Groot N.N."/>
        </authorList>
    </citation>
    <scope>NUCLEOTIDE SEQUENCE [LARGE SCALE GENOMIC DNA]</scope>
    <source>
        <strain evidence="10 11">CGMCC 1.10434</strain>
    </source>
</reference>
<dbReference type="InterPro" id="IPR004680">
    <property type="entry name" value="Cit_transptr-like_dom"/>
</dbReference>
<feature type="transmembrane region" description="Helical" evidence="8">
    <location>
        <begin position="360"/>
        <end position="389"/>
    </location>
</feature>
<keyword evidence="11" id="KW-1185">Reference proteome</keyword>
<feature type="transmembrane region" description="Helical" evidence="8">
    <location>
        <begin position="172"/>
        <end position="195"/>
    </location>
</feature>
<sequence>MAVMLAISIFLVCYFFIIIGKVNQALVAMTGAILLMITHVYSWEEAFRWAIDWDTIALLFAMMVIVAITEKTGLFQYIAISLVQLVKGQPILLLLGSSLLMAVGAALLDNVTAVLLFVPIILSITKRLELPAFPYLLIVIFSANIGGTATIIGDPPNIMIGQAVEHFDFLDFILHLGPVVLIMLVIANIFMVLLFRKQLTVKPYLVNQLLSQNAADYIVNKSMMHKCTIILSITMIGFLSHAFIQLDLTTVSVSAAVLLLLLTEKDLAVTKVFAEVEWDTLFFFIALYTLVGALKEVGVLEFVSQYLISLTRGDLVLTAISVLWVSGLLSQFINNAPFVAAMVPVIQEFQTYGMDYLDPIWWALALGACLGGNGSLIGTTANVVVAGLAEADNEKISFTGYMKFGVPLVLLSLFVSTVYILLRYLLPIL</sequence>
<proteinExistence type="inferred from homology"/>
<feature type="domain" description="Citrate transporter-like" evidence="9">
    <location>
        <begin position="14"/>
        <end position="367"/>
    </location>
</feature>
<keyword evidence="3" id="KW-0813">Transport</keyword>
<feature type="transmembrane region" description="Helical" evidence="8">
    <location>
        <begin position="229"/>
        <end position="262"/>
    </location>
</feature>
<dbReference type="PANTHER" id="PTHR43568:SF1">
    <property type="entry name" value="P PROTEIN"/>
    <property type="match status" value="1"/>
</dbReference>
<feature type="transmembrane region" description="Helical" evidence="8">
    <location>
        <begin position="55"/>
        <end position="79"/>
    </location>
</feature>
<feature type="transmembrane region" description="Helical" evidence="8">
    <location>
        <begin position="282"/>
        <end position="303"/>
    </location>
</feature>
<evidence type="ECO:0000256" key="1">
    <source>
        <dbReference type="ARBA" id="ARBA00004651"/>
    </source>
</evidence>
<dbReference type="CDD" id="cd01116">
    <property type="entry name" value="P_permease"/>
    <property type="match status" value="1"/>
</dbReference>
<feature type="transmembrane region" description="Helical" evidence="8">
    <location>
        <begin position="25"/>
        <end position="43"/>
    </location>
</feature>
<evidence type="ECO:0000256" key="6">
    <source>
        <dbReference type="ARBA" id="ARBA00022989"/>
    </source>
</evidence>
<evidence type="ECO:0000256" key="5">
    <source>
        <dbReference type="ARBA" id="ARBA00022692"/>
    </source>
</evidence>
<dbReference type="InterPro" id="IPR000802">
    <property type="entry name" value="Arsenical_pump_ArsB"/>
</dbReference>
<dbReference type="OrthoDB" id="9765532at2"/>
<dbReference type="PRINTS" id="PR00758">
    <property type="entry name" value="ARSENICPUMP"/>
</dbReference>
<comment type="similarity">
    <text evidence="2">Belongs to the CitM (TC 2.A.11) transporter family.</text>
</comment>
<evidence type="ECO:0000256" key="3">
    <source>
        <dbReference type="ARBA" id="ARBA00022448"/>
    </source>
</evidence>
<dbReference type="EMBL" id="FODJ01000006">
    <property type="protein sequence ID" value="SEO35117.1"/>
    <property type="molecule type" value="Genomic_DNA"/>
</dbReference>
<dbReference type="RefSeq" id="WP_091497585.1">
    <property type="nucleotide sequence ID" value="NZ_FODJ01000006.1"/>
</dbReference>
<evidence type="ECO:0000259" key="9">
    <source>
        <dbReference type="Pfam" id="PF03600"/>
    </source>
</evidence>
<dbReference type="InterPro" id="IPR051475">
    <property type="entry name" value="Diverse_Ion_Transporter"/>
</dbReference>
<evidence type="ECO:0000313" key="10">
    <source>
        <dbReference type="EMBL" id="SEO35117.1"/>
    </source>
</evidence>
<evidence type="ECO:0000256" key="8">
    <source>
        <dbReference type="SAM" id="Phobius"/>
    </source>
</evidence>
<dbReference type="Pfam" id="PF03600">
    <property type="entry name" value="CitMHS"/>
    <property type="match status" value="1"/>
</dbReference>
<feature type="transmembrane region" description="Helical" evidence="8">
    <location>
        <begin position="132"/>
        <end position="152"/>
    </location>
</feature>
<dbReference type="Proteomes" id="UP000199300">
    <property type="component" value="Unassembled WGS sequence"/>
</dbReference>
<organism evidence="10 11">
    <name type="scientific">Amphibacillus marinus</name>
    <dbReference type="NCBI Taxonomy" id="872970"/>
    <lineage>
        <taxon>Bacteria</taxon>
        <taxon>Bacillati</taxon>
        <taxon>Bacillota</taxon>
        <taxon>Bacilli</taxon>
        <taxon>Bacillales</taxon>
        <taxon>Bacillaceae</taxon>
        <taxon>Amphibacillus</taxon>
    </lineage>
</organism>
<name>A0A1H8NZT3_9BACI</name>
<evidence type="ECO:0000256" key="2">
    <source>
        <dbReference type="ARBA" id="ARBA00009843"/>
    </source>
</evidence>
<gene>
    <name evidence="10" type="ORF">SAMN04488134_106160</name>
</gene>
<feature type="transmembrane region" description="Helical" evidence="8">
    <location>
        <begin position="401"/>
        <end position="422"/>
    </location>
</feature>
<dbReference type="GO" id="GO:0015105">
    <property type="term" value="F:arsenite transmembrane transporter activity"/>
    <property type="evidence" value="ECO:0007669"/>
    <property type="project" value="InterPro"/>
</dbReference>
<evidence type="ECO:0000256" key="7">
    <source>
        <dbReference type="ARBA" id="ARBA00023136"/>
    </source>
</evidence>
<feature type="transmembrane region" description="Helical" evidence="8">
    <location>
        <begin position="91"/>
        <end position="120"/>
    </location>
</feature>
<keyword evidence="6 8" id="KW-1133">Transmembrane helix</keyword>
<dbReference type="AlphaFoldDB" id="A0A1H8NZT3"/>
<dbReference type="PANTHER" id="PTHR43568">
    <property type="entry name" value="P PROTEIN"/>
    <property type="match status" value="1"/>
</dbReference>
<dbReference type="GO" id="GO:0005886">
    <property type="term" value="C:plasma membrane"/>
    <property type="evidence" value="ECO:0007669"/>
    <property type="project" value="UniProtKB-SubCell"/>
</dbReference>
<comment type="subcellular location">
    <subcellularLocation>
        <location evidence="1">Cell membrane</location>
        <topology evidence="1">Multi-pass membrane protein</topology>
    </subcellularLocation>
</comment>
<keyword evidence="4" id="KW-1003">Cell membrane</keyword>
<evidence type="ECO:0000256" key="4">
    <source>
        <dbReference type="ARBA" id="ARBA00022475"/>
    </source>
</evidence>
<keyword evidence="5 8" id="KW-0812">Transmembrane</keyword>
<accession>A0A1H8NZT3</accession>
<dbReference type="STRING" id="872970.SAMN04488134_106160"/>
<protein>
    <submittedName>
        <fullName evidence="10">Possible tyrosine transporter P-protein (TC 2.A.45.2.1)</fullName>
    </submittedName>
</protein>
<keyword evidence="7 8" id="KW-0472">Membrane</keyword>
<evidence type="ECO:0000313" key="11">
    <source>
        <dbReference type="Proteomes" id="UP000199300"/>
    </source>
</evidence>